<sequence>MAPKTRTSRNPDLIRGVGKYSRSQMYHKRGLWAIKAKNGGVFPRHDAQPKPVAPVEKPPKFYPADDVKKPCANKRKPKPTKLRASITPGTVLIILSGRFKGKRVVFLKQLTSGLLLITGPFKVNGVPLRRVNQAYVIATSTKVNIDGVNVEKFDDKYFAKEVEKKKKKGEGEFFEAEKDDKILPQGILPQGKKDDQQAVDAILLKSIEGVPDLKTYLSARFSLMSGMKPHELVF</sequence>
<reference evidence="6" key="2">
    <citation type="submission" date="2023-05" db="EMBL/GenBank/DDBJ databases">
        <authorList>
            <person name="Schelkunov M.I."/>
        </authorList>
    </citation>
    <scope>NUCLEOTIDE SEQUENCE</scope>
    <source>
        <strain evidence="6">Hsosn_3</strain>
        <tissue evidence="6">Leaf</tissue>
    </source>
</reference>
<feature type="domain" description="Large ribosomal subunit protein uL6 N-terminal" evidence="5">
    <location>
        <begin position="3"/>
        <end position="58"/>
    </location>
</feature>
<dbReference type="PROSITE" id="PS01170">
    <property type="entry name" value="RIBOSOMAL_L6E"/>
    <property type="match status" value="1"/>
</dbReference>
<gene>
    <name evidence="6" type="ORF">POM88_051853</name>
</gene>
<organism evidence="6 7">
    <name type="scientific">Heracleum sosnowskyi</name>
    <dbReference type="NCBI Taxonomy" id="360622"/>
    <lineage>
        <taxon>Eukaryota</taxon>
        <taxon>Viridiplantae</taxon>
        <taxon>Streptophyta</taxon>
        <taxon>Embryophyta</taxon>
        <taxon>Tracheophyta</taxon>
        <taxon>Spermatophyta</taxon>
        <taxon>Magnoliopsida</taxon>
        <taxon>eudicotyledons</taxon>
        <taxon>Gunneridae</taxon>
        <taxon>Pentapetalae</taxon>
        <taxon>asterids</taxon>
        <taxon>campanulids</taxon>
        <taxon>Apiales</taxon>
        <taxon>Apiaceae</taxon>
        <taxon>Apioideae</taxon>
        <taxon>apioid superclade</taxon>
        <taxon>Tordylieae</taxon>
        <taxon>Tordyliinae</taxon>
        <taxon>Heracleum</taxon>
    </lineage>
</organism>
<dbReference type="EMBL" id="JAUIZM010000012">
    <property type="protein sequence ID" value="KAK1353488.1"/>
    <property type="molecule type" value="Genomic_DNA"/>
</dbReference>
<dbReference type="InterPro" id="IPR005568">
    <property type="entry name" value="Ribosomal_uL6_N"/>
</dbReference>
<evidence type="ECO:0000259" key="5">
    <source>
        <dbReference type="Pfam" id="PF03868"/>
    </source>
</evidence>
<proteinExistence type="inferred from homology"/>
<keyword evidence="7" id="KW-1185">Reference proteome</keyword>
<dbReference type="Gene3D" id="2.30.30.30">
    <property type="match status" value="1"/>
</dbReference>
<dbReference type="GO" id="GO:0002181">
    <property type="term" value="P:cytoplasmic translation"/>
    <property type="evidence" value="ECO:0007669"/>
    <property type="project" value="TreeGrafter"/>
</dbReference>
<evidence type="ECO:0000256" key="2">
    <source>
        <dbReference type="ARBA" id="ARBA00022980"/>
    </source>
</evidence>
<keyword evidence="3 4" id="KW-0687">Ribonucleoprotein</keyword>
<dbReference type="InterPro" id="IPR000915">
    <property type="entry name" value="60S_ribosomal_eL6"/>
</dbReference>
<evidence type="ECO:0000256" key="1">
    <source>
        <dbReference type="ARBA" id="ARBA00010592"/>
    </source>
</evidence>
<dbReference type="GO" id="GO:0003735">
    <property type="term" value="F:structural constituent of ribosome"/>
    <property type="evidence" value="ECO:0007669"/>
    <property type="project" value="InterPro"/>
</dbReference>
<dbReference type="CDD" id="cd13156">
    <property type="entry name" value="KOW_RPL6"/>
    <property type="match status" value="1"/>
</dbReference>
<evidence type="ECO:0000313" key="6">
    <source>
        <dbReference type="EMBL" id="KAK1353488.1"/>
    </source>
</evidence>
<name>A0AAD8GSY8_9APIA</name>
<dbReference type="GO" id="GO:0000027">
    <property type="term" value="P:ribosomal large subunit assembly"/>
    <property type="evidence" value="ECO:0007669"/>
    <property type="project" value="TreeGrafter"/>
</dbReference>
<dbReference type="Pfam" id="PF03868">
    <property type="entry name" value="Ribosomal_L6e_N"/>
    <property type="match status" value="1"/>
</dbReference>
<dbReference type="GO" id="GO:0022625">
    <property type="term" value="C:cytosolic large ribosomal subunit"/>
    <property type="evidence" value="ECO:0007669"/>
    <property type="project" value="TreeGrafter"/>
</dbReference>
<evidence type="ECO:0000256" key="4">
    <source>
        <dbReference type="RuleBase" id="RU000662"/>
    </source>
</evidence>
<dbReference type="InterPro" id="IPR008991">
    <property type="entry name" value="Translation_prot_SH3-like_sf"/>
</dbReference>
<dbReference type="InterPro" id="IPR049633">
    <property type="entry name" value="Ribosomal_eL6_CS"/>
</dbReference>
<dbReference type="InterPro" id="IPR014722">
    <property type="entry name" value="Rib_uL2_dom2"/>
</dbReference>
<dbReference type="PANTHER" id="PTHR10715:SF0">
    <property type="entry name" value="LARGE RIBOSOMAL SUBUNIT PROTEIN EL6"/>
    <property type="match status" value="1"/>
</dbReference>
<comment type="similarity">
    <text evidence="1 4">Belongs to the eukaryotic ribosomal protein eL6 family.</text>
</comment>
<keyword evidence="2 4" id="KW-0689">Ribosomal protein</keyword>
<dbReference type="GO" id="GO:0003723">
    <property type="term" value="F:RNA binding"/>
    <property type="evidence" value="ECO:0007669"/>
    <property type="project" value="TreeGrafter"/>
</dbReference>
<dbReference type="FunFam" id="2.30.30.30:FF:000014">
    <property type="entry name" value="60S ribosomal protein L6"/>
    <property type="match status" value="1"/>
</dbReference>
<dbReference type="InterPro" id="IPR041997">
    <property type="entry name" value="Ribosomal_eL6_KOW"/>
</dbReference>
<dbReference type="SUPFAM" id="SSF50104">
    <property type="entry name" value="Translation proteins SH3-like domain"/>
    <property type="match status" value="1"/>
</dbReference>
<dbReference type="Proteomes" id="UP001237642">
    <property type="component" value="Unassembled WGS sequence"/>
</dbReference>
<dbReference type="PANTHER" id="PTHR10715">
    <property type="entry name" value="60S RIBOSOMAL PROTEIN L6"/>
    <property type="match status" value="1"/>
</dbReference>
<accession>A0AAD8GSY8</accession>
<reference evidence="6" key="1">
    <citation type="submission" date="2023-02" db="EMBL/GenBank/DDBJ databases">
        <title>Genome of toxic invasive species Heracleum sosnowskyi carries increased number of genes despite the absence of recent whole-genome duplications.</title>
        <authorList>
            <person name="Schelkunov M."/>
            <person name="Shtratnikova V."/>
            <person name="Makarenko M."/>
            <person name="Klepikova A."/>
            <person name="Omelchenko D."/>
            <person name="Novikova G."/>
            <person name="Obukhova E."/>
            <person name="Bogdanov V."/>
            <person name="Penin A."/>
            <person name="Logacheva M."/>
        </authorList>
    </citation>
    <scope>NUCLEOTIDE SEQUENCE</scope>
    <source>
        <strain evidence="6">Hsosn_3</strain>
        <tissue evidence="6">Leaf</tissue>
    </source>
</reference>
<evidence type="ECO:0000256" key="3">
    <source>
        <dbReference type="ARBA" id="ARBA00023274"/>
    </source>
</evidence>
<comment type="caution">
    <text evidence="6">The sequence shown here is derived from an EMBL/GenBank/DDBJ whole genome shotgun (WGS) entry which is preliminary data.</text>
</comment>
<evidence type="ECO:0000313" key="7">
    <source>
        <dbReference type="Proteomes" id="UP001237642"/>
    </source>
</evidence>
<dbReference type="Pfam" id="PF01159">
    <property type="entry name" value="Ribosomal_L6e"/>
    <property type="match status" value="1"/>
</dbReference>
<dbReference type="AlphaFoldDB" id="A0AAD8GSY8"/>
<protein>
    <recommendedName>
        <fullName evidence="4">60S ribosomal protein L6</fullName>
    </recommendedName>
</protein>